<feature type="transmembrane region" description="Helical" evidence="1">
    <location>
        <begin position="112"/>
        <end position="135"/>
    </location>
</feature>
<dbReference type="RefSeq" id="WP_108996880.1">
    <property type="nucleotide sequence ID" value="NZ_QEEX01000001.1"/>
</dbReference>
<keyword evidence="1" id="KW-0812">Transmembrane</keyword>
<feature type="transmembrane region" description="Helical" evidence="1">
    <location>
        <begin position="147"/>
        <end position="168"/>
    </location>
</feature>
<reference evidence="3" key="1">
    <citation type="submission" date="2018-04" db="EMBL/GenBank/DDBJ databases">
        <authorList>
            <person name="Liu S."/>
            <person name="Wang Z."/>
            <person name="Li J."/>
        </authorList>
    </citation>
    <scope>NUCLEOTIDE SEQUENCE [LARGE SCALE GENOMIC DNA]</scope>
    <source>
        <strain evidence="3">S1194</strain>
    </source>
</reference>
<evidence type="ECO:0000313" key="2">
    <source>
        <dbReference type="EMBL" id="PWB96806.1"/>
    </source>
</evidence>
<evidence type="ECO:0008006" key="4">
    <source>
        <dbReference type="Google" id="ProtNLM"/>
    </source>
</evidence>
<evidence type="ECO:0000313" key="3">
    <source>
        <dbReference type="Proteomes" id="UP000244978"/>
    </source>
</evidence>
<dbReference type="AlphaFoldDB" id="A0A2U1SYX6"/>
<keyword evidence="1" id="KW-1133">Transmembrane helix</keyword>
<dbReference type="EMBL" id="QEEX01000001">
    <property type="protein sequence ID" value="PWB96806.1"/>
    <property type="molecule type" value="Genomic_DNA"/>
</dbReference>
<comment type="caution">
    <text evidence="2">The sequence shown here is derived from an EMBL/GenBank/DDBJ whole genome shotgun (WGS) entry which is preliminary data.</text>
</comment>
<feature type="transmembrane region" description="Helical" evidence="1">
    <location>
        <begin position="30"/>
        <end position="52"/>
    </location>
</feature>
<proteinExistence type="predicted"/>
<keyword evidence="1" id="KW-0472">Membrane</keyword>
<gene>
    <name evidence="2" type="ORF">DF220_02380</name>
</gene>
<dbReference type="InterPro" id="IPR009781">
    <property type="entry name" value="DUF1345"/>
</dbReference>
<name>A0A2U1SYX6_9MICO</name>
<protein>
    <recommendedName>
        <fullName evidence="4">DUF1345 domain-containing protein</fullName>
    </recommendedName>
</protein>
<accession>A0A2U1SYX6</accession>
<keyword evidence="3" id="KW-1185">Reference proteome</keyword>
<feature type="transmembrane region" description="Helical" evidence="1">
    <location>
        <begin position="64"/>
        <end position="84"/>
    </location>
</feature>
<feature type="transmembrane region" description="Helical" evidence="1">
    <location>
        <begin position="227"/>
        <end position="250"/>
    </location>
</feature>
<sequence length="251" mass="27756">MSPQHARPRPWQGARRTAPAFRWKTDFVRVTVSTVVATLVTALVLLAIIRFTDVDLSETLQMQVTAFVILWPTYTLVYVAWGSWVYSRLDHASLAQVIAADDEGERRLLSRLLGLTGTTNTTISAAVVAVVVTVVIGQRPEFRGEAVYIAAALSMVASSWILMVFSFAQTYLRLGAADDGEHVRFHFPERARFGDYVTLAVLLSTMAATTPAQLNSRRAWRVVRTNVIIAFVFNSVVIAMMVSLLFGGLFS</sequence>
<dbReference type="Pfam" id="PF07077">
    <property type="entry name" value="DUF1345"/>
    <property type="match status" value="1"/>
</dbReference>
<dbReference type="Proteomes" id="UP000244978">
    <property type="component" value="Unassembled WGS sequence"/>
</dbReference>
<organism evidence="2 3">
    <name type="scientific">Homoserinimonas hongtaonis</name>
    <dbReference type="NCBI Taxonomy" id="2079791"/>
    <lineage>
        <taxon>Bacteria</taxon>
        <taxon>Bacillati</taxon>
        <taxon>Actinomycetota</taxon>
        <taxon>Actinomycetes</taxon>
        <taxon>Micrococcales</taxon>
        <taxon>Microbacteriaceae</taxon>
        <taxon>Homoserinimonas</taxon>
    </lineage>
</organism>
<evidence type="ECO:0000256" key="1">
    <source>
        <dbReference type="SAM" id="Phobius"/>
    </source>
</evidence>